<evidence type="ECO:0000256" key="7">
    <source>
        <dbReference type="ARBA" id="ARBA00022490"/>
    </source>
</evidence>
<dbReference type="InterPro" id="IPR027417">
    <property type="entry name" value="P-loop_NTPase"/>
</dbReference>
<dbReference type="GO" id="GO:0005930">
    <property type="term" value="C:axoneme"/>
    <property type="evidence" value="ECO:0007669"/>
    <property type="project" value="UniProtKB-SubCell"/>
</dbReference>
<dbReference type="PANTHER" id="PTHR13236">
    <property type="entry name" value="DYNEIN 2 LIGHT INTERMEDIATE CHAIN, ISOFORM 2"/>
    <property type="match status" value="1"/>
</dbReference>
<evidence type="ECO:0000256" key="13">
    <source>
        <dbReference type="ARBA" id="ARBA00023212"/>
    </source>
</evidence>
<keyword evidence="11" id="KW-0969">Cilium</keyword>
<evidence type="ECO:0000256" key="3">
    <source>
        <dbReference type="ARBA" id="ARBA00004430"/>
    </source>
</evidence>
<keyword evidence="6" id="KW-0217">Developmental protein</keyword>
<name>A0A922HG24_DERFA</name>
<evidence type="ECO:0000256" key="9">
    <source>
        <dbReference type="ARBA" id="ARBA00022794"/>
    </source>
</evidence>
<evidence type="ECO:0000256" key="12">
    <source>
        <dbReference type="ARBA" id="ARBA00023175"/>
    </source>
</evidence>
<dbReference type="InterPro" id="IPR040045">
    <property type="entry name" value="DYNC2LI1"/>
</dbReference>
<comment type="similarity">
    <text evidence="4">Belongs to the dynein light intermediate chain family.</text>
</comment>
<dbReference type="GO" id="GO:0035735">
    <property type="term" value="P:intraciliary transport involved in cilium assembly"/>
    <property type="evidence" value="ECO:0007669"/>
    <property type="project" value="InterPro"/>
</dbReference>
<evidence type="ECO:0000256" key="5">
    <source>
        <dbReference type="ARBA" id="ARBA00018863"/>
    </source>
</evidence>
<dbReference type="GO" id="GO:0005874">
    <property type="term" value="C:microtubule"/>
    <property type="evidence" value="ECO:0007669"/>
    <property type="project" value="UniProtKB-KW"/>
</dbReference>
<dbReference type="Proteomes" id="UP000790347">
    <property type="component" value="Unassembled WGS sequence"/>
</dbReference>
<keyword evidence="16" id="KW-1185">Reference proteome</keyword>
<evidence type="ECO:0000256" key="2">
    <source>
        <dbReference type="ARBA" id="ARBA00004300"/>
    </source>
</evidence>
<keyword evidence="12" id="KW-0505">Motor protein</keyword>
<evidence type="ECO:0000256" key="11">
    <source>
        <dbReference type="ARBA" id="ARBA00023069"/>
    </source>
</evidence>
<reference evidence="15" key="2">
    <citation type="journal article" date="2022" name="Res Sq">
        <title>Comparative Genomics Reveals Insights into the Divergent Evolution of Astigmatic Mites and Household Pest Adaptations.</title>
        <authorList>
            <person name="Xiong Q."/>
            <person name="Wan A.T.-Y."/>
            <person name="Liu X.-Y."/>
            <person name="Fung C.S.-H."/>
            <person name="Xiao X."/>
            <person name="Malainual N."/>
            <person name="Hou J."/>
            <person name="Wang L."/>
            <person name="Wang M."/>
            <person name="Yang K."/>
            <person name="Cui Y."/>
            <person name="Leung E."/>
            <person name="Nong W."/>
            <person name="Shin S.-K."/>
            <person name="Au S."/>
            <person name="Jeong K.Y."/>
            <person name="Chew F.T."/>
            <person name="Hui J."/>
            <person name="Leung T.F."/>
            <person name="Tungtrongchitr A."/>
            <person name="Zhong N."/>
            <person name="Liu Z."/>
            <person name="Tsui S."/>
        </authorList>
    </citation>
    <scope>NUCLEOTIDE SEQUENCE</scope>
    <source>
        <strain evidence="15">Derf</strain>
        <tissue evidence="15">Whole organism</tissue>
    </source>
</reference>
<dbReference type="GO" id="GO:0005813">
    <property type="term" value="C:centrosome"/>
    <property type="evidence" value="ECO:0007669"/>
    <property type="project" value="UniProtKB-SubCell"/>
</dbReference>
<organism evidence="15 16">
    <name type="scientific">Dermatophagoides farinae</name>
    <name type="common">American house dust mite</name>
    <dbReference type="NCBI Taxonomy" id="6954"/>
    <lineage>
        <taxon>Eukaryota</taxon>
        <taxon>Metazoa</taxon>
        <taxon>Ecdysozoa</taxon>
        <taxon>Arthropoda</taxon>
        <taxon>Chelicerata</taxon>
        <taxon>Arachnida</taxon>
        <taxon>Acari</taxon>
        <taxon>Acariformes</taxon>
        <taxon>Sarcoptiformes</taxon>
        <taxon>Astigmata</taxon>
        <taxon>Psoroptidia</taxon>
        <taxon>Analgoidea</taxon>
        <taxon>Pyroglyphidae</taxon>
        <taxon>Dermatophagoidinae</taxon>
        <taxon>Dermatophagoides</taxon>
    </lineage>
</organism>
<evidence type="ECO:0000256" key="6">
    <source>
        <dbReference type="ARBA" id="ARBA00022473"/>
    </source>
</evidence>
<reference evidence="15" key="1">
    <citation type="submission" date="2013-05" db="EMBL/GenBank/DDBJ databases">
        <authorList>
            <person name="Yim A.K.Y."/>
            <person name="Chan T.F."/>
            <person name="Ji K.M."/>
            <person name="Liu X.Y."/>
            <person name="Zhou J.W."/>
            <person name="Li R.Q."/>
            <person name="Yang K.Y."/>
            <person name="Li J."/>
            <person name="Li M."/>
            <person name="Law P.T.W."/>
            <person name="Wu Y.L."/>
            <person name="Cai Z.L."/>
            <person name="Qin H."/>
            <person name="Bao Y."/>
            <person name="Leung R.K.K."/>
            <person name="Ng P.K.S."/>
            <person name="Zou J."/>
            <person name="Zhong X.J."/>
            <person name="Ran P.X."/>
            <person name="Zhong N.S."/>
            <person name="Liu Z.G."/>
            <person name="Tsui S.K.W."/>
        </authorList>
    </citation>
    <scope>NUCLEOTIDE SEQUENCE</scope>
    <source>
        <strain evidence="15">Derf</strain>
        <tissue evidence="15">Whole organism</tissue>
    </source>
</reference>
<dbReference type="SUPFAM" id="SSF52540">
    <property type="entry name" value="P-loop containing nucleoside triphosphate hydrolases"/>
    <property type="match status" value="1"/>
</dbReference>
<comment type="subcellular location">
    <subcellularLocation>
        <location evidence="3">Cytoplasm</location>
        <location evidence="3">Cytoskeleton</location>
        <location evidence="3">Cilium axoneme</location>
    </subcellularLocation>
    <subcellularLocation>
        <location evidence="1">Cytoplasm</location>
        <location evidence="1">Cytoskeleton</location>
        <location evidence="1">Cilium basal body</location>
    </subcellularLocation>
    <subcellularLocation>
        <location evidence="2">Cytoplasm</location>
        <location evidence="2">Cytoskeleton</location>
        <location evidence="2">Microtubule organizing center</location>
        <location evidence="2">Centrosome</location>
    </subcellularLocation>
</comment>
<evidence type="ECO:0000256" key="10">
    <source>
        <dbReference type="ARBA" id="ARBA00023017"/>
    </source>
</evidence>
<evidence type="ECO:0000256" key="4">
    <source>
        <dbReference type="ARBA" id="ARBA00006831"/>
    </source>
</evidence>
<keyword evidence="10" id="KW-0243">Dynein</keyword>
<dbReference type="InterPro" id="IPR022780">
    <property type="entry name" value="Dynein_light_int_chain"/>
</dbReference>
<keyword evidence="7" id="KW-0963">Cytoplasm</keyword>
<dbReference type="GO" id="GO:0045504">
    <property type="term" value="F:dynein heavy chain binding"/>
    <property type="evidence" value="ECO:0007669"/>
    <property type="project" value="TreeGrafter"/>
</dbReference>
<comment type="caution">
    <text evidence="15">The sequence shown here is derived from an EMBL/GenBank/DDBJ whole genome shotgun (WGS) entry which is preliminary data.</text>
</comment>
<evidence type="ECO:0000256" key="1">
    <source>
        <dbReference type="ARBA" id="ARBA00004120"/>
    </source>
</evidence>
<evidence type="ECO:0000256" key="14">
    <source>
        <dbReference type="ARBA" id="ARBA00023273"/>
    </source>
</evidence>
<proteinExistence type="inferred from homology"/>
<dbReference type="GO" id="GO:0005868">
    <property type="term" value="C:cytoplasmic dynein complex"/>
    <property type="evidence" value="ECO:0007669"/>
    <property type="project" value="InterPro"/>
</dbReference>
<dbReference type="Gene3D" id="3.40.50.300">
    <property type="entry name" value="P-loop containing nucleotide triphosphate hydrolases"/>
    <property type="match status" value="1"/>
</dbReference>
<keyword evidence="8" id="KW-0493">Microtubule</keyword>
<dbReference type="EMBL" id="ASGP02000009">
    <property type="protein sequence ID" value="KAH9491272.1"/>
    <property type="molecule type" value="Genomic_DNA"/>
</dbReference>
<dbReference type="GO" id="GO:0035721">
    <property type="term" value="P:intraciliary retrograde transport"/>
    <property type="evidence" value="ECO:0007669"/>
    <property type="project" value="InterPro"/>
</dbReference>
<evidence type="ECO:0000256" key="8">
    <source>
        <dbReference type="ARBA" id="ARBA00022701"/>
    </source>
</evidence>
<dbReference type="GO" id="GO:0036064">
    <property type="term" value="C:ciliary basal body"/>
    <property type="evidence" value="ECO:0007669"/>
    <property type="project" value="TreeGrafter"/>
</dbReference>
<gene>
    <name evidence="15" type="primary">DYNC2LI1</name>
    <name evidence="15" type="ORF">DERF_016004</name>
</gene>
<sequence>MCNRHWSVAIDIMAGNHHDDDDKSDHRPDIWIESQKLLKTSLNVQREHGYLYGYSTLVFIGSHFGGKSSIINRFIDQTKSTNDLSKYEETIALEYRYLCRQIDSSAMDNRLRQQQDQLFYENNMKICNIWELGHELLFIDLLKFTINNHTINNNVSLIIVIDLTQPNKMATLLDNIIKWIRKHLQSILSIDHQTCEQMQQLSLKRSIYYRSDNENNENRPKNPLLIPVTIIGSKYDEYQNMDPEIKKQITRYLRTISYELGGQIIYHSNRSDTLTKRVNQAFESLAFDRLTFDQEDRSKPSVSTNIAKPILLPFGYDTVAKIGIESTSTMDQVRQQFEKIFPQIDLEQSYQSTMGDIDPRFDTNFAEPEIDKILEYKYMLLDGGGGGGNKNRTK</sequence>
<protein>
    <recommendedName>
        <fullName evidence="5">Cytoplasmic dynein 2 light intermediate chain 1</fullName>
    </recommendedName>
</protein>
<evidence type="ECO:0000313" key="16">
    <source>
        <dbReference type="Proteomes" id="UP000790347"/>
    </source>
</evidence>
<accession>A0A922HG24</accession>
<dbReference type="PROSITE" id="PS51419">
    <property type="entry name" value="RAB"/>
    <property type="match status" value="1"/>
</dbReference>
<evidence type="ECO:0000313" key="15">
    <source>
        <dbReference type="EMBL" id="KAH9491272.1"/>
    </source>
</evidence>
<keyword evidence="9" id="KW-0970">Cilium biogenesis/degradation</keyword>
<dbReference type="Pfam" id="PF05783">
    <property type="entry name" value="DLIC"/>
    <property type="match status" value="1"/>
</dbReference>
<keyword evidence="14" id="KW-0966">Cell projection</keyword>
<dbReference type="AlphaFoldDB" id="A0A922HG24"/>
<keyword evidence="13" id="KW-0206">Cytoskeleton</keyword>
<dbReference type="PANTHER" id="PTHR13236:SF0">
    <property type="entry name" value="CYTOPLASMIC DYNEIN 2 LIGHT INTERMEDIATE CHAIN 1"/>
    <property type="match status" value="1"/>
</dbReference>